<dbReference type="AlphaFoldDB" id="A0A0B1T2S0"/>
<name>A0A0B1T2S0_OESDE</name>
<protein>
    <submittedName>
        <fullName evidence="1">Uncharacterized protein</fullName>
    </submittedName>
</protein>
<reference evidence="1 2" key="1">
    <citation type="submission" date="2014-03" db="EMBL/GenBank/DDBJ databases">
        <title>Draft genome of the hookworm Oesophagostomum dentatum.</title>
        <authorList>
            <person name="Mitreva M."/>
        </authorList>
    </citation>
    <scope>NUCLEOTIDE SEQUENCE [LARGE SCALE GENOMIC DNA]</scope>
    <source>
        <strain evidence="1 2">OD-Hann</strain>
    </source>
</reference>
<dbReference type="OrthoDB" id="5896481at2759"/>
<evidence type="ECO:0000313" key="2">
    <source>
        <dbReference type="Proteomes" id="UP000053660"/>
    </source>
</evidence>
<sequence length="151" mass="17088">LLTVPIWRYSCTNVSVHNLLLKTFFTICLTCQTHGLICKFGKGNQTRFDETLRKYCVYYEEYSTDECNSEAEGKFGALSTIDEISGKCMAYRYPKGLDVVVACFCREDGCNALNTIIVGFPVLDPVFIQEKKSQEKFHSILFGANMTSEIC</sequence>
<keyword evidence="2" id="KW-1185">Reference proteome</keyword>
<organism evidence="1 2">
    <name type="scientific">Oesophagostomum dentatum</name>
    <name type="common">Nodular worm</name>
    <dbReference type="NCBI Taxonomy" id="61180"/>
    <lineage>
        <taxon>Eukaryota</taxon>
        <taxon>Metazoa</taxon>
        <taxon>Ecdysozoa</taxon>
        <taxon>Nematoda</taxon>
        <taxon>Chromadorea</taxon>
        <taxon>Rhabditida</taxon>
        <taxon>Rhabditina</taxon>
        <taxon>Rhabditomorpha</taxon>
        <taxon>Strongyloidea</taxon>
        <taxon>Strongylidae</taxon>
        <taxon>Oesophagostomum</taxon>
    </lineage>
</organism>
<accession>A0A0B1T2S0</accession>
<feature type="non-terminal residue" evidence="1">
    <location>
        <position position="1"/>
    </location>
</feature>
<dbReference type="EMBL" id="KN552992">
    <property type="protein sequence ID" value="KHJ90461.1"/>
    <property type="molecule type" value="Genomic_DNA"/>
</dbReference>
<evidence type="ECO:0000313" key="1">
    <source>
        <dbReference type="EMBL" id="KHJ90461.1"/>
    </source>
</evidence>
<dbReference type="Proteomes" id="UP000053660">
    <property type="component" value="Unassembled WGS sequence"/>
</dbReference>
<gene>
    <name evidence="1" type="ORF">OESDEN_09695</name>
</gene>
<proteinExistence type="predicted"/>